<feature type="transmembrane region" description="Helical" evidence="6">
    <location>
        <begin position="121"/>
        <end position="141"/>
    </location>
</feature>
<feature type="transmembrane region" description="Helical" evidence="6">
    <location>
        <begin position="46"/>
        <end position="64"/>
    </location>
</feature>
<evidence type="ECO:0000256" key="1">
    <source>
        <dbReference type="ARBA" id="ARBA00004141"/>
    </source>
</evidence>
<evidence type="ECO:0000256" key="6">
    <source>
        <dbReference type="SAM" id="Phobius"/>
    </source>
</evidence>
<comment type="similarity">
    <text evidence="2">Belongs to the TMEM86 family.</text>
</comment>
<protein>
    <submittedName>
        <fullName evidence="7">Lysoplasmalogenase</fullName>
    </submittedName>
</protein>
<feature type="transmembrane region" description="Helical" evidence="6">
    <location>
        <begin position="153"/>
        <end position="171"/>
    </location>
</feature>
<evidence type="ECO:0000256" key="3">
    <source>
        <dbReference type="ARBA" id="ARBA00022692"/>
    </source>
</evidence>
<feature type="transmembrane region" description="Helical" evidence="6">
    <location>
        <begin position="177"/>
        <end position="197"/>
    </location>
</feature>
<organism evidence="7 8">
    <name type="scientific">Microbulbifer variabilis</name>
    <dbReference type="NCBI Taxonomy" id="266805"/>
    <lineage>
        <taxon>Bacteria</taxon>
        <taxon>Pseudomonadati</taxon>
        <taxon>Pseudomonadota</taxon>
        <taxon>Gammaproteobacteria</taxon>
        <taxon>Cellvibrionales</taxon>
        <taxon>Microbulbiferaceae</taxon>
        <taxon>Microbulbifer</taxon>
    </lineage>
</organism>
<dbReference type="Pfam" id="PF07947">
    <property type="entry name" value="YhhN"/>
    <property type="match status" value="1"/>
</dbReference>
<feature type="transmembrane region" description="Helical" evidence="6">
    <location>
        <begin position="70"/>
        <end position="89"/>
    </location>
</feature>
<evidence type="ECO:0000256" key="5">
    <source>
        <dbReference type="ARBA" id="ARBA00023136"/>
    </source>
</evidence>
<feature type="transmembrane region" description="Helical" evidence="6">
    <location>
        <begin position="204"/>
        <end position="225"/>
    </location>
</feature>
<keyword evidence="4 6" id="KW-1133">Transmembrane helix</keyword>
<accession>A0ABY4VDS1</accession>
<dbReference type="PANTHER" id="PTHR31885">
    <property type="entry name" value="GH04784P"/>
    <property type="match status" value="1"/>
</dbReference>
<dbReference type="Proteomes" id="UP001055658">
    <property type="component" value="Chromosome"/>
</dbReference>
<feature type="transmembrane region" description="Helical" evidence="6">
    <location>
        <begin position="96"/>
        <end position="115"/>
    </location>
</feature>
<keyword evidence="8" id="KW-1185">Reference proteome</keyword>
<feature type="transmembrane region" description="Helical" evidence="6">
    <location>
        <begin position="231"/>
        <end position="250"/>
    </location>
</feature>
<evidence type="ECO:0000313" key="7">
    <source>
        <dbReference type="EMBL" id="USD21308.1"/>
    </source>
</evidence>
<keyword evidence="3 6" id="KW-0812">Transmembrane</keyword>
<evidence type="ECO:0000256" key="2">
    <source>
        <dbReference type="ARBA" id="ARBA00007375"/>
    </source>
</evidence>
<keyword evidence="5 6" id="KW-0472">Membrane</keyword>
<gene>
    <name evidence="7" type="ORF">MJO52_19950</name>
</gene>
<dbReference type="EMBL" id="CP092418">
    <property type="protein sequence ID" value="USD21308.1"/>
    <property type="molecule type" value="Genomic_DNA"/>
</dbReference>
<comment type="subcellular location">
    <subcellularLocation>
        <location evidence="1">Membrane</location>
        <topology evidence="1">Multi-pass membrane protein</topology>
    </subcellularLocation>
</comment>
<dbReference type="RefSeq" id="WP_252083706.1">
    <property type="nucleotide sequence ID" value="NZ_CP092418.1"/>
</dbReference>
<dbReference type="PANTHER" id="PTHR31885:SF6">
    <property type="entry name" value="GH04784P"/>
    <property type="match status" value="1"/>
</dbReference>
<dbReference type="InterPro" id="IPR012506">
    <property type="entry name" value="TMEM86B-like"/>
</dbReference>
<proteinExistence type="inferred from homology"/>
<name>A0ABY4VDS1_9GAMM</name>
<sequence>MAIRLVVTRLCATFSDWLLSDKHKTKNKGAAMNPNMTSDAHDATHASLFMPVAFIFFAALFMLLDSMAIQGLWMASLKALPIAILALMAMRHLDGLTRTLTLAALAFSALGDVLLEMRFAHQFIFGLGAFLVAQLLYAANFLRFANFRKRRSLLRILPVLLAAVGLARWILPAAGELAPAVLLYLLAIVAMALGAGAHRGNSGLLFAGALTFMLSDALIAVNKFIAPLPLADTAIMLSYYGAQFAILYGIRRAQA</sequence>
<evidence type="ECO:0000256" key="4">
    <source>
        <dbReference type="ARBA" id="ARBA00022989"/>
    </source>
</evidence>
<evidence type="ECO:0000313" key="8">
    <source>
        <dbReference type="Proteomes" id="UP001055658"/>
    </source>
</evidence>
<reference evidence="7" key="1">
    <citation type="submission" date="2022-02" db="EMBL/GenBank/DDBJ databases">
        <title>Coral-associated bacteria.</title>
        <authorList>
            <person name="Tang K."/>
            <person name="Wang X."/>
        </authorList>
    </citation>
    <scope>NUCLEOTIDE SEQUENCE</scope>
    <source>
        <strain evidence="7">SCSIO 43006</strain>
    </source>
</reference>